<organism evidence="1 2">
    <name type="scientific">Paenibacillus wenxiniae</name>
    <dbReference type="NCBI Taxonomy" id="1636843"/>
    <lineage>
        <taxon>Bacteria</taxon>
        <taxon>Bacillati</taxon>
        <taxon>Bacillota</taxon>
        <taxon>Bacilli</taxon>
        <taxon>Bacillales</taxon>
        <taxon>Paenibacillaceae</taxon>
        <taxon>Paenibacillus</taxon>
    </lineage>
</organism>
<evidence type="ECO:0000313" key="2">
    <source>
        <dbReference type="Proteomes" id="UP001597233"/>
    </source>
</evidence>
<gene>
    <name evidence="1" type="ORF">ACFSC9_01385</name>
</gene>
<keyword evidence="2" id="KW-1185">Reference proteome</keyword>
<proteinExistence type="predicted"/>
<dbReference type="RefSeq" id="WP_347327018.1">
    <property type="nucleotide sequence ID" value="NZ_JBCGUH010000018.1"/>
</dbReference>
<sequence>MNEIENLIHNIVIERNDDYLDLLNYAIQIGDEQWQQEILTNLKRLNHSEEWKREWAVTEQLWRQFDRINQQLLSLYDSIRETSDDSSKQYLLEQWWQLKLERISVSRKIQAESLSTHSDCESCR</sequence>
<dbReference type="Proteomes" id="UP001597233">
    <property type="component" value="Unassembled WGS sequence"/>
</dbReference>
<comment type="caution">
    <text evidence="1">The sequence shown here is derived from an EMBL/GenBank/DDBJ whole genome shotgun (WGS) entry which is preliminary data.</text>
</comment>
<protein>
    <submittedName>
        <fullName evidence="1">Uncharacterized protein</fullName>
    </submittedName>
</protein>
<evidence type="ECO:0000313" key="1">
    <source>
        <dbReference type="EMBL" id="MFD1884174.1"/>
    </source>
</evidence>
<accession>A0ABW4RE76</accession>
<name>A0ABW4RE76_9BACL</name>
<dbReference type="EMBL" id="JBHUEH010000005">
    <property type="protein sequence ID" value="MFD1884174.1"/>
    <property type="molecule type" value="Genomic_DNA"/>
</dbReference>
<reference evidence="2" key="1">
    <citation type="journal article" date="2019" name="Int. J. Syst. Evol. Microbiol.">
        <title>The Global Catalogue of Microorganisms (GCM) 10K type strain sequencing project: providing services to taxonomists for standard genome sequencing and annotation.</title>
        <authorList>
            <consortium name="The Broad Institute Genomics Platform"/>
            <consortium name="The Broad Institute Genome Sequencing Center for Infectious Disease"/>
            <person name="Wu L."/>
            <person name="Ma J."/>
        </authorList>
    </citation>
    <scope>NUCLEOTIDE SEQUENCE [LARGE SCALE GENOMIC DNA]</scope>
    <source>
        <strain evidence="2">CCUG 54950</strain>
    </source>
</reference>